<protein>
    <submittedName>
        <fullName evidence="1">Uncharacterized protein</fullName>
    </submittedName>
</protein>
<dbReference type="AlphaFoldDB" id="A0A699I0J2"/>
<accession>A0A699I0J2</accession>
<name>A0A699I0J2_TANCI</name>
<dbReference type="EMBL" id="BKCJ010224604">
    <property type="protein sequence ID" value="GEY94065.1"/>
    <property type="molecule type" value="Genomic_DNA"/>
</dbReference>
<feature type="non-terminal residue" evidence="1">
    <location>
        <position position="1"/>
    </location>
</feature>
<gene>
    <name evidence="1" type="ORF">Tci_466039</name>
</gene>
<sequence>GGALQAKRPEDQKGIYYQMLTDQRLPLNGVERPWLSEVEGFIFPNHDTGRILPAESQRNSTDLVVTVIDSTETEYDSTDESSACSTSFSPLKKPCDVEPVSGPKTVKTTLKSISTFKTEALKVSFNLEDVILNTNNKVALLYPGHSNKEVFLCVSDFVSKCCIREAFTRSPIQYKENLSEFWYSAKALDNSKVSFLIPTGRIYRELWVNIFRKAMGAHYLSHSSDYVDPHSINIVRPWFSTIGYEEEVSTKGTLKKSLLPPRWRLLMGQIIQCLWGKTEGFDQITNKDAIILYCLANGVNIDYAMIFWEDIINKLKKKNKEKVVSCKICIPSNDAKDEGWVWRW</sequence>
<evidence type="ECO:0000313" key="1">
    <source>
        <dbReference type="EMBL" id="GEY94065.1"/>
    </source>
</evidence>
<proteinExistence type="predicted"/>
<reference evidence="1" key="1">
    <citation type="journal article" date="2019" name="Sci. Rep.">
        <title>Draft genome of Tanacetum cinerariifolium, the natural source of mosquito coil.</title>
        <authorList>
            <person name="Yamashiro T."/>
            <person name="Shiraishi A."/>
            <person name="Satake H."/>
            <person name="Nakayama K."/>
        </authorList>
    </citation>
    <scope>NUCLEOTIDE SEQUENCE</scope>
</reference>
<organism evidence="1">
    <name type="scientific">Tanacetum cinerariifolium</name>
    <name type="common">Dalmatian daisy</name>
    <name type="synonym">Chrysanthemum cinerariifolium</name>
    <dbReference type="NCBI Taxonomy" id="118510"/>
    <lineage>
        <taxon>Eukaryota</taxon>
        <taxon>Viridiplantae</taxon>
        <taxon>Streptophyta</taxon>
        <taxon>Embryophyta</taxon>
        <taxon>Tracheophyta</taxon>
        <taxon>Spermatophyta</taxon>
        <taxon>Magnoliopsida</taxon>
        <taxon>eudicotyledons</taxon>
        <taxon>Gunneridae</taxon>
        <taxon>Pentapetalae</taxon>
        <taxon>asterids</taxon>
        <taxon>campanulids</taxon>
        <taxon>Asterales</taxon>
        <taxon>Asteraceae</taxon>
        <taxon>Asteroideae</taxon>
        <taxon>Anthemideae</taxon>
        <taxon>Anthemidinae</taxon>
        <taxon>Tanacetum</taxon>
    </lineage>
</organism>
<comment type="caution">
    <text evidence="1">The sequence shown here is derived from an EMBL/GenBank/DDBJ whole genome shotgun (WGS) entry which is preliminary data.</text>
</comment>